<feature type="compositionally biased region" description="Basic and acidic residues" evidence="1">
    <location>
        <begin position="1197"/>
        <end position="1258"/>
    </location>
</feature>
<proteinExistence type="predicted"/>
<dbReference type="Proteomes" id="UP000573327">
    <property type="component" value="Unassembled WGS sequence"/>
</dbReference>
<feature type="compositionally biased region" description="Polar residues" evidence="1">
    <location>
        <begin position="848"/>
        <end position="866"/>
    </location>
</feature>
<feature type="compositionally biased region" description="Low complexity" evidence="1">
    <location>
        <begin position="624"/>
        <end position="635"/>
    </location>
</feature>
<sequence>MSLMLPDSVEWVLEMLGFDWPKADEDKLMESAQVWRDFADTVDELHYRAAGAANNVRSANSGDSIEAFGKAWEKFSAGGSDGYLADAATASRLIAAAFDAAAMIVIACKIAVIAQLVVLAVEIIAAQAAAPFTLGLSELGAAGAVQATKMIVRRLLKELRDALVEAILETLKEPVVSAVQAMISDLIAQTVNQGFGAQDGYDLGRTGKAGAEEFVTAVKNSGQTFTEALRDGVGSRAGGHARGGLDSAAGHGNNADSSGSNHGSDASNSNDSSSRSNDSSPSSSSNPSSSSSPSGNSPSSASPSGSSPSSSSPSGSSPSSSSPSSSSTTPDSTPSRDTSPGSDGPRSTQQSPSPTANDRGSTPLDPFGTRVGPEANTPQGDAGSTRPPAGDSSTPSRSDDNGRTNTPSPEPRSTPDSNGPSRTPDGDPGTRPNSGPSEAGPTRTPDGDSGTRPNSSSPDGPSRTPDHEPGSRPAATDGPSRTPDSGDSRPHPGPSESAHPTRTPDHDPGSRPAPAESTSPARADDSRPSYGPVRPAEPTPSHQPAPADIPAPRHESTPAQTRPDAAPQPVATTPDARTPVHSTTPDHATPEAPSSRVDPRTAFADPAGATTSDGSGTSAPRLNTAGLGATATAPPSAGPDHRPTPQPTPDTPTPAATPGGVPGGVPHTANPTASNPTTPGANRPTAPSTPATAPTVQPQRRPDRDGPTFTPRPAADRGPATNRPDPRTTYANPRPDIPSRLDPTGSNNSRPDATRPDGTRPDLGSRLDPTGSSTARPDAKRPDSTRPDVGSRLDPTGSNATRPDSTRPDGTRPDLGSRLDPTGSNSTRPDTTRPDGTRPDIPSRLDPTGSNNTRPDTARPDSTSPDIGSRLDPTGQDSARPDDATAKEPHRPATADRPAGSPGGILDPTERDHQRVNDATPHNPDGTPVRHPDPNEGNWPGAINGDDPNAPGRNNNCVDTALATVDTFDGNPTPAGARTPDHDANGNPSDRGERNGRDRIENALGAKFNDMGDGPAAYRRLEDTLRQNGHGSQAVIITTDADGRSHAWNAVNHNGAITYIDSQTGQRSDKPLHNGDNGVFAIPLDPDRNPTEPTPHADPDHNSDNDRRAPEEPAGNDGDGRYSDEAERQRVRKQVEKANKEPEWFKEHYNREGDRRRIGKKDENGNEIPQLRQNPDYPADSTRWIAAQDAPPPAAESYKDGAEVERASAVPADRERSQRIEEAAEKRDAALARDKAAEKDLEEAKNKHEQDKTDEAAKAEYERLRQDHKEPHHLMGKAGEELGDRVAEFHAVPENFPGAERIDDRKDGNNRFDQIWQREDGGFVVVEAKAPSADLGDRKALNGRQVMQGHPDYFEAILAQMKDRKGDDGTEAALARKLRAAWKAGKLDYVMVKAKVDGQNGYDGYLMKQFDIGTPGGEGNTSAGDSGTP</sequence>
<feature type="compositionally biased region" description="Basic and acidic residues" evidence="1">
    <location>
        <begin position="804"/>
        <end position="817"/>
    </location>
</feature>
<dbReference type="InterPro" id="IPR028908">
    <property type="entry name" value="Tox-PL_dom"/>
</dbReference>
<feature type="compositionally biased region" description="Low complexity" evidence="1">
    <location>
        <begin position="653"/>
        <end position="695"/>
    </location>
</feature>
<dbReference type="InterPro" id="IPR057746">
    <property type="entry name" value="CpnT-like_N"/>
</dbReference>
<dbReference type="Pfam" id="PF15644">
    <property type="entry name" value="Gln_amidase"/>
    <property type="match status" value="1"/>
</dbReference>
<feature type="region of interest" description="Disordered" evidence="1">
    <location>
        <begin position="1063"/>
        <end position="1258"/>
    </location>
</feature>
<protein>
    <recommendedName>
        <fullName evidence="6">Tox-PL domain-containing protein</fullName>
    </recommendedName>
</protein>
<feature type="compositionally biased region" description="Basic and acidic residues" evidence="1">
    <location>
        <begin position="830"/>
        <end position="843"/>
    </location>
</feature>
<feature type="compositionally biased region" description="Polar residues" evidence="1">
    <location>
        <begin position="345"/>
        <end position="360"/>
    </location>
</feature>
<dbReference type="InterPro" id="IPR049762">
    <property type="entry name" value="PoNe_dom"/>
</dbReference>
<name>A0A7W7WKB2_9ACTN</name>
<dbReference type="EMBL" id="JACHJR010000001">
    <property type="protein sequence ID" value="MBB4950023.1"/>
    <property type="molecule type" value="Genomic_DNA"/>
</dbReference>
<evidence type="ECO:0000256" key="1">
    <source>
        <dbReference type="SAM" id="MobiDB-lite"/>
    </source>
</evidence>
<dbReference type="Pfam" id="PF25547">
    <property type="entry name" value="WXG100_2"/>
    <property type="match status" value="1"/>
</dbReference>
<feature type="compositionally biased region" description="Low complexity" evidence="1">
    <location>
        <begin position="247"/>
        <end position="343"/>
    </location>
</feature>
<evidence type="ECO:0000259" key="3">
    <source>
        <dbReference type="Pfam" id="PF25547"/>
    </source>
</evidence>
<gene>
    <name evidence="4" type="ORF">F4556_005558</name>
</gene>
<evidence type="ECO:0008006" key="6">
    <source>
        <dbReference type="Google" id="ProtNLM"/>
    </source>
</evidence>
<feature type="region of interest" description="Disordered" evidence="1">
    <location>
        <begin position="233"/>
        <end position="996"/>
    </location>
</feature>
<organism evidence="4 5">
    <name type="scientific">Kitasatospora gansuensis</name>
    <dbReference type="NCBI Taxonomy" id="258050"/>
    <lineage>
        <taxon>Bacteria</taxon>
        <taxon>Bacillati</taxon>
        <taxon>Actinomycetota</taxon>
        <taxon>Actinomycetes</taxon>
        <taxon>Kitasatosporales</taxon>
        <taxon>Streptomycetaceae</taxon>
        <taxon>Kitasatospora</taxon>
    </lineage>
</organism>
<feature type="compositionally biased region" description="Pro residues" evidence="1">
    <location>
        <begin position="535"/>
        <end position="549"/>
    </location>
</feature>
<feature type="compositionally biased region" description="Basic and acidic residues" evidence="1">
    <location>
        <begin position="1118"/>
        <end position="1164"/>
    </location>
</feature>
<feature type="domain" description="Tox-PL" evidence="2">
    <location>
        <begin position="955"/>
        <end position="1065"/>
    </location>
</feature>
<evidence type="ECO:0000259" key="2">
    <source>
        <dbReference type="Pfam" id="PF15644"/>
    </source>
</evidence>
<evidence type="ECO:0000313" key="5">
    <source>
        <dbReference type="Proteomes" id="UP000573327"/>
    </source>
</evidence>
<feature type="domain" description="Outer membrane channel protein CpnT-like N-terminal" evidence="3">
    <location>
        <begin position="10"/>
        <end position="148"/>
    </location>
</feature>
<feature type="compositionally biased region" description="Basic and acidic residues" evidence="1">
    <location>
        <begin position="777"/>
        <end position="791"/>
    </location>
</feature>
<reference evidence="4 5" key="1">
    <citation type="submission" date="2020-08" db="EMBL/GenBank/DDBJ databases">
        <title>Sequencing the genomes of 1000 actinobacteria strains.</title>
        <authorList>
            <person name="Klenk H.-P."/>
        </authorList>
    </citation>
    <scope>NUCLEOTIDE SEQUENCE [LARGE SCALE GENOMIC DNA]</scope>
    <source>
        <strain evidence="4 5">DSM 44786</strain>
    </source>
</reference>
<feature type="compositionally biased region" description="Basic and acidic residues" evidence="1">
    <location>
        <begin position="1085"/>
        <end position="1111"/>
    </location>
</feature>
<feature type="compositionally biased region" description="Basic and acidic residues" evidence="1">
    <location>
        <begin position="979"/>
        <end position="996"/>
    </location>
</feature>
<dbReference type="CDD" id="cd20739">
    <property type="entry name" value="PoNe_DUF637"/>
    <property type="match status" value="1"/>
</dbReference>
<feature type="compositionally biased region" description="Polar residues" evidence="1">
    <location>
        <begin position="609"/>
        <end position="621"/>
    </location>
</feature>
<accession>A0A7W7WKB2</accession>
<feature type="compositionally biased region" description="Basic and acidic residues" evidence="1">
    <location>
        <begin position="752"/>
        <end position="765"/>
    </location>
</feature>
<evidence type="ECO:0000313" key="4">
    <source>
        <dbReference type="EMBL" id="MBB4950023.1"/>
    </source>
</evidence>
<feature type="compositionally biased region" description="Basic and acidic residues" evidence="1">
    <location>
        <begin position="879"/>
        <end position="894"/>
    </location>
</feature>
<comment type="caution">
    <text evidence="4">The sequence shown here is derived from an EMBL/GenBank/DDBJ whole genome shotgun (WGS) entry which is preliminary data.</text>
</comment>
<keyword evidence="5" id="KW-1185">Reference proteome</keyword>